<dbReference type="InterPro" id="IPR011006">
    <property type="entry name" value="CheY-like_superfamily"/>
</dbReference>
<feature type="domain" description="HTH luxR-type" evidence="4">
    <location>
        <begin position="201"/>
        <end position="265"/>
    </location>
</feature>
<protein>
    <recommendedName>
        <fullName evidence="4">HTH luxR-type domain-containing protein</fullName>
    </recommendedName>
</protein>
<dbReference type="GO" id="GO:0003677">
    <property type="term" value="F:DNA binding"/>
    <property type="evidence" value="ECO:0007669"/>
    <property type="project" value="UniProtKB-KW"/>
</dbReference>
<dbReference type="SUPFAM" id="SSF52172">
    <property type="entry name" value="CheY-like"/>
    <property type="match status" value="1"/>
</dbReference>
<proteinExistence type="predicted"/>
<dbReference type="Gene3D" id="3.40.50.2300">
    <property type="match status" value="1"/>
</dbReference>
<dbReference type="PANTHER" id="PTHR44688">
    <property type="entry name" value="DNA-BINDING TRANSCRIPTIONAL ACTIVATOR DEVR_DOSR"/>
    <property type="match status" value="1"/>
</dbReference>
<dbReference type="PROSITE" id="PS50043">
    <property type="entry name" value="HTH_LUXR_2"/>
    <property type="match status" value="1"/>
</dbReference>
<evidence type="ECO:0000256" key="2">
    <source>
        <dbReference type="ARBA" id="ARBA00023125"/>
    </source>
</evidence>
<reference evidence="5 6" key="1">
    <citation type="submission" date="2019-11" db="EMBL/GenBank/DDBJ databases">
        <title>Whole-genome sequence of a Rhodoblastus acidophilus DSM 142.</title>
        <authorList>
            <person name="Kyndt J.A."/>
            <person name="Meyer T.E."/>
        </authorList>
    </citation>
    <scope>NUCLEOTIDE SEQUENCE [LARGE SCALE GENOMIC DNA]</scope>
    <source>
        <strain evidence="5 6">DSM 142</strain>
    </source>
</reference>
<comment type="caution">
    <text evidence="5">The sequence shown here is derived from an EMBL/GenBank/DDBJ whole genome shotgun (WGS) entry which is preliminary data.</text>
</comment>
<dbReference type="SUPFAM" id="SSF46894">
    <property type="entry name" value="C-terminal effector domain of the bipartite response regulators"/>
    <property type="match status" value="1"/>
</dbReference>
<keyword evidence="2" id="KW-0238">DNA-binding</keyword>
<evidence type="ECO:0000259" key="4">
    <source>
        <dbReference type="PROSITE" id="PS50043"/>
    </source>
</evidence>
<dbReference type="PANTHER" id="PTHR44688:SF16">
    <property type="entry name" value="DNA-BINDING TRANSCRIPTIONAL ACTIVATOR DEVR_DOSR"/>
    <property type="match status" value="1"/>
</dbReference>
<evidence type="ECO:0000313" key="6">
    <source>
        <dbReference type="Proteomes" id="UP000439113"/>
    </source>
</evidence>
<dbReference type="GO" id="GO:0006355">
    <property type="term" value="P:regulation of DNA-templated transcription"/>
    <property type="evidence" value="ECO:0007669"/>
    <property type="project" value="InterPro"/>
</dbReference>
<evidence type="ECO:0000256" key="3">
    <source>
        <dbReference type="ARBA" id="ARBA00023163"/>
    </source>
</evidence>
<organism evidence="5 6">
    <name type="scientific">Rhodoblastus acidophilus</name>
    <name type="common">Rhodopseudomonas acidophila</name>
    <dbReference type="NCBI Taxonomy" id="1074"/>
    <lineage>
        <taxon>Bacteria</taxon>
        <taxon>Pseudomonadati</taxon>
        <taxon>Pseudomonadota</taxon>
        <taxon>Alphaproteobacteria</taxon>
        <taxon>Hyphomicrobiales</taxon>
        <taxon>Rhodoblastaceae</taxon>
        <taxon>Rhodoblastus</taxon>
    </lineage>
</organism>
<evidence type="ECO:0000313" key="5">
    <source>
        <dbReference type="EMBL" id="MTV33324.1"/>
    </source>
</evidence>
<keyword evidence="1" id="KW-0805">Transcription regulation</keyword>
<sequence>MRRLPAPSAVNVRELTERQMASFYFPDNYRALQNTRHEGSSDQSSVAAPEQTIEKVAERPQVLVIERNIFLRACIVRSISHHVSDHVKAYSSLAELKETDIQAPCTVALLSTLHLNAEEVDAEFAMIVNSAPRLRTMVLAKTDDLNETLQALSQGANGYISVNVDFDILIQALAFVAAGGTYVPAQCLLAARDNPSPSAETTSSANAITSREKAVIKAIREGKSNKVIAYELNMCESTVKVHVRHIMKKLRARNRTDLAIKSMDL</sequence>
<dbReference type="CDD" id="cd06170">
    <property type="entry name" value="LuxR_C_like"/>
    <property type="match status" value="1"/>
</dbReference>
<dbReference type="Proteomes" id="UP000439113">
    <property type="component" value="Unassembled WGS sequence"/>
</dbReference>
<dbReference type="InterPro" id="IPR016032">
    <property type="entry name" value="Sig_transdc_resp-reg_C-effctor"/>
</dbReference>
<accession>A0A6N8DWT2</accession>
<dbReference type="PRINTS" id="PR00038">
    <property type="entry name" value="HTHLUXR"/>
</dbReference>
<dbReference type="PROSITE" id="PS00622">
    <property type="entry name" value="HTH_LUXR_1"/>
    <property type="match status" value="1"/>
</dbReference>
<dbReference type="Pfam" id="PF00196">
    <property type="entry name" value="GerE"/>
    <property type="match status" value="1"/>
</dbReference>
<keyword evidence="3" id="KW-0804">Transcription</keyword>
<evidence type="ECO:0000256" key="1">
    <source>
        <dbReference type="ARBA" id="ARBA00023015"/>
    </source>
</evidence>
<dbReference type="SMART" id="SM00421">
    <property type="entry name" value="HTH_LUXR"/>
    <property type="match status" value="1"/>
</dbReference>
<dbReference type="InterPro" id="IPR000792">
    <property type="entry name" value="Tscrpt_reg_LuxR_C"/>
</dbReference>
<name>A0A6N8DWT2_RHOAC</name>
<gene>
    <name evidence="5" type="ORF">GJ654_20315</name>
</gene>
<dbReference type="AlphaFoldDB" id="A0A6N8DWT2"/>
<dbReference type="EMBL" id="WNKS01000035">
    <property type="protein sequence ID" value="MTV33324.1"/>
    <property type="molecule type" value="Genomic_DNA"/>
</dbReference>
<dbReference type="OrthoDB" id="7272316at2"/>